<name>A0A8K1XU66_9PLAT</name>
<geneLocation type="mitochondrion" evidence="2"/>
<feature type="transmembrane region" description="Helical" evidence="1">
    <location>
        <begin position="12"/>
        <end position="35"/>
    </location>
</feature>
<sequence length="76" mass="8753">MGHFFLLYWFSFRFLKFLVSVEVSLVNAFFCYVYLVPYKEVSNMLLFLTVAACGASLGLSVLVLWFRYSGKNSVMA</sequence>
<accession>A0A8K1XU66</accession>
<organism evidence="2">
    <name type="scientific">Diversibipalium mayottensis</name>
    <dbReference type="NCBI Taxonomy" id="3348909"/>
    <lineage>
        <taxon>Eukaryota</taxon>
        <taxon>Metazoa</taxon>
        <taxon>Spiralia</taxon>
        <taxon>Lophotrochozoa</taxon>
        <taxon>Platyhelminthes</taxon>
        <taxon>Rhabditophora</taxon>
        <taxon>Seriata</taxon>
        <taxon>Tricladida</taxon>
        <taxon>Continenticola</taxon>
        <taxon>Geoplanoidea</taxon>
        <taxon>Geoplanidae</taxon>
        <taxon>Bipaliinae</taxon>
        <taxon>Diversibipalium</taxon>
    </lineage>
</organism>
<dbReference type="Gene3D" id="1.10.287.3510">
    <property type="match status" value="1"/>
</dbReference>
<reference evidence="2" key="1">
    <citation type="journal article" date="2022" name="PeerJ">
        <title>Hammerhead flatworms (Platyhelminthes, Geoplanidae, Bipaliinae): mitochondrial genomes and description of two new species from France, Italy and Mayotte.</title>
        <authorList>
            <person name="Justine J.-L."/>
            <person name="Gastineau R."/>
            <person name="Gros P."/>
            <person name="Gey D."/>
            <person name="Ruzzier E."/>
            <person name="Winsor L."/>
        </authorList>
    </citation>
    <scope>NUCLEOTIDE SEQUENCE</scope>
</reference>
<evidence type="ECO:0000256" key="1">
    <source>
        <dbReference type="SAM" id="Phobius"/>
    </source>
</evidence>
<evidence type="ECO:0000313" key="2">
    <source>
        <dbReference type="EMBL" id="UHA56310.1"/>
    </source>
</evidence>
<proteinExistence type="predicted"/>
<keyword evidence="1" id="KW-0472">Membrane</keyword>
<keyword evidence="1" id="KW-0812">Transmembrane</keyword>
<keyword evidence="1" id="KW-1133">Transmembrane helix</keyword>
<keyword evidence="2" id="KW-0496">Mitochondrion</keyword>
<feature type="transmembrane region" description="Helical" evidence="1">
    <location>
        <begin position="41"/>
        <end position="66"/>
    </location>
</feature>
<dbReference type="EMBL" id="MZ561470">
    <property type="protein sequence ID" value="UHA56310.1"/>
    <property type="molecule type" value="Genomic_DNA"/>
</dbReference>
<dbReference type="AlphaFoldDB" id="A0A8K1XU66"/>
<protein>
    <submittedName>
        <fullName evidence="2">NADH dehydrogenase subunit 4L</fullName>
    </submittedName>
</protein>
<gene>
    <name evidence="2" type="primary">ND4L</name>
</gene>